<feature type="signal peptide" evidence="2">
    <location>
        <begin position="1"/>
        <end position="15"/>
    </location>
</feature>
<keyword evidence="4" id="KW-1185">Reference proteome</keyword>
<keyword evidence="2" id="KW-0732">Signal</keyword>
<evidence type="ECO:0000313" key="3">
    <source>
        <dbReference type="EMBL" id="EYB98336.1"/>
    </source>
</evidence>
<dbReference type="AlphaFoldDB" id="A0A016T6R6"/>
<feature type="compositionally biased region" description="Pro residues" evidence="1">
    <location>
        <begin position="78"/>
        <end position="95"/>
    </location>
</feature>
<sequence length="169" mass="17913">MRAVVFLLMFTVIIAEYVDEPVKPGKGAAIRKSYPERPQQYVPNGGGLNGKSSKGDATGIAEKYTGAGTAPLGDAPRPAKPLRPAPKPVPKPRPAPTVRNTDVRVKKTNQELKQNQIGLLQGGNTENVVNKPNTVNIGLSSAQEVNQNTEQGNAKAAPQSDAPASPYKH</sequence>
<protein>
    <submittedName>
        <fullName evidence="3">Uncharacterized protein</fullName>
    </submittedName>
</protein>
<reference evidence="4" key="1">
    <citation type="journal article" date="2015" name="Nat. Genet.">
        <title>The genome and transcriptome of the zoonotic hookworm Ancylostoma ceylanicum identify infection-specific gene families.</title>
        <authorList>
            <person name="Schwarz E.M."/>
            <person name="Hu Y."/>
            <person name="Antoshechkin I."/>
            <person name="Miller M.M."/>
            <person name="Sternberg P.W."/>
            <person name="Aroian R.V."/>
        </authorList>
    </citation>
    <scope>NUCLEOTIDE SEQUENCE</scope>
    <source>
        <strain evidence="4">HY135</strain>
    </source>
</reference>
<feature type="compositionally biased region" description="Polar residues" evidence="1">
    <location>
        <begin position="111"/>
        <end position="152"/>
    </location>
</feature>
<organism evidence="3 4">
    <name type="scientific">Ancylostoma ceylanicum</name>
    <dbReference type="NCBI Taxonomy" id="53326"/>
    <lineage>
        <taxon>Eukaryota</taxon>
        <taxon>Metazoa</taxon>
        <taxon>Ecdysozoa</taxon>
        <taxon>Nematoda</taxon>
        <taxon>Chromadorea</taxon>
        <taxon>Rhabditida</taxon>
        <taxon>Rhabditina</taxon>
        <taxon>Rhabditomorpha</taxon>
        <taxon>Strongyloidea</taxon>
        <taxon>Ancylostomatidae</taxon>
        <taxon>Ancylostomatinae</taxon>
        <taxon>Ancylostoma</taxon>
    </lineage>
</organism>
<feature type="compositionally biased region" description="Basic and acidic residues" evidence="1">
    <location>
        <begin position="101"/>
        <end position="110"/>
    </location>
</feature>
<feature type="region of interest" description="Disordered" evidence="1">
    <location>
        <begin position="25"/>
        <end position="169"/>
    </location>
</feature>
<comment type="caution">
    <text evidence="3">The sequence shown here is derived from an EMBL/GenBank/DDBJ whole genome shotgun (WGS) entry which is preliminary data.</text>
</comment>
<evidence type="ECO:0000313" key="4">
    <source>
        <dbReference type="Proteomes" id="UP000024635"/>
    </source>
</evidence>
<gene>
    <name evidence="3" type="primary">Acey_s0132.g1725</name>
    <name evidence="3" type="ORF">Y032_0132g1725</name>
</gene>
<accession>A0A016T6R6</accession>
<evidence type="ECO:0000256" key="1">
    <source>
        <dbReference type="SAM" id="MobiDB-lite"/>
    </source>
</evidence>
<name>A0A016T6R6_9BILA</name>
<dbReference type="EMBL" id="JARK01001468">
    <property type="protein sequence ID" value="EYB98336.1"/>
    <property type="molecule type" value="Genomic_DNA"/>
</dbReference>
<dbReference type="Proteomes" id="UP000024635">
    <property type="component" value="Unassembled WGS sequence"/>
</dbReference>
<dbReference type="OrthoDB" id="5891984at2759"/>
<feature type="chain" id="PRO_5013153099" evidence="2">
    <location>
        <begin position="16"/>
        <end position="169"/>
    </location>
</feature>
<proteinExistence type="predicted"/>
<evidence type="ECO:0000256" key="2">
    <source>
        <dbReference type="SAM" id="SignalP"/>
    </source>
</evidence>